<evidence type="ECO:0000259" key="11">
    <source>
        <dbReference type="PROSITE" id="PS50862"/>
    </source>
</evidence>
<dbReference type="InterPro" id="IPR036621">
    <property type="entry name" value="Anticodon-bd_dom_sf"/>
</dbReference>
<evidence type="ECO:0000256" key="4">
    <source>
        <dbReference type="ARBA" id="ARBA00022598"/>
    </source>
</evidence>
<keyword evidence="8 10" id="KW-0030">Aminoacyl-tRNA synthetase</keyword>
<evidence type="ECO:0000256" key="9">
    <source>
        <dbReference type="ARBA" id="ARBA00047671"/>
    </source>
</evidence>
<comment type="catalytic activity">
    <reaction evidence="9 10">
        <text>tRNA(Pro) + L-proline + ATP = L-prolyl-tRNA(Pro) + AMP + diphosphate</text>
        <dbReference type="Rhea" id="RHEA:14305"/>
        <dbReference type="Rhea" id="RHEA-COMP:9700"/>
        <dbReference type="Rhea" id="RHEA-COMP:9702"/>
        <dbReference type="ChEBI" id="CHEBI:30616"/>
        <dbReference type="ChEBI" id="CHEBI:33019"/>
        <dbReference type="ChEBI" id="CHEBI:60039"/>
        <dbReference type="ChEBI" id="CHEBI:78442"/>
        <dbReference type="ChEBI" id="CHEBI:78532"/>
        <dbReference type="ChEBI" id="CHEBI:456215"/>
        <dbReference type="EC" id="6.1.1.15"/>
    </reaction>
</comment>
<dbReference type="InterPro" id="IPR006195">
    <property type="entry name" value="aa-tRNA-synth_II"/>
</dbReference>
<evidence type="ECO:0000256" key="5">
    <source>
        <dbReference type="ARBA" id="ARBA00022741"/>
    </source>
</evidence>
<dbReference type="InterPro" id="IPR036754">
    <property type="entry name" value="YbaK/aa-tRNA-synt-asso_dom_sf"/>
</dbReference>
<dbReference type="PROSITE" id="PS50862">
    <property type="entry name" value="AA_TRNA_LIGASE_II"/>
    <property type="match status" value="1"/>
</dbReference>
<dbReference type="AlphaFoldDB" id="A0A2V4NF35"/>
<proteinExistence type="inferred from homology"/>
<comment type="function">
    <text evidence="10">Catalyzes the attachment of proline to tRNA(Pro) in a two-step reaction: proline is first activated by ATP to form Pro-AMP and then transferred to the acceptor end of tRNA(Pro). As ProRS can inadvertently accommodate and process non-cognate amino acids such as alanine and cysteine, to avoid such errors it has two additional distinct editing activities against alanine. One activity is designated as 'pretransfer' editing and involves the tRNA(Pro)-independent hydrolysis of activated Ala-AMP. The other activity is designated 'posttransfer' editing and involves deacylation of mischarged Ala-tRNA(Pro). The misacylated Cys-tRNA(Pro) is not edited by ProRS.</text>
</comment>
<dbReference type="InterPro" id="IPR007214">
    <property type="entry name" value="YbaK/aa-tRNA-synth-assoc-dom"/>
</dbReference>
<dbReference type="Pfam" id="PF03129">
    <property type="entry name" value="HGTP_anticodon"/>
    <property type="match status" value="1"/>
</dbReference>
<dbReference type="PANTHER" id="PTHR42753:SF2">
    <property type="entry name" value="PROLINE--TRNA LIGASE"/>
    <property type="match status" value="1"/>
</dbReference>
<dbReference type="FunFam" id="3.40.50.800:FF:000032">
    <property type="entry name" value="Proline--tRNA ligase"/>
    <property type="match status" value="1"/>
</dbReference>
<comment type="subunit">
    <text evidence="2 10">Homodimer.</text>
</comment>
<evidence type="ECO:0000256" key="8">
    <source>
        <dbReference type="ARBA" id="ARBA00023146"/>
    </source>
</evidence>
<keyword evidence="13" id="KW-1185">Reference proteome</keyword>
<comment type="caution">
    <text evidence="12">The sequence shown here is derived from an EMBL/GenBank/DDBJ whole genome shotgun (WGS) entry which is preliminary data.</text>
</comment>
<evidence type="ECO:0000256" key="2">
    <source>
        <dbReference type="ARBA" id="ARBA00011738"/>
    </source>
</evidence>
<evidence type="ECO:0000256" key="10">
    <source>
        <dbReference type="HAMAP-Rule" id="MF_01569"/>
    </source>
</evidence>
<comment type="similarity">
    <text evidence="10">Belongs to the class-II aminoacyl-tRNA synthetase family. ProS type 1 subfamily.</text>
</comment>
<comment type="subcellular location">
    <subcellularLocation>
        <location evidence="1 10">Cytoplasm</location>
    </subcellularLocation>
</comment>
<dbReference type="Pfam" id="PF04073">
    <property type="entry name" value="tRNA_edit"/>
    <property type="match status" value="1"/>
</dbReference>
<evidence type="ECO:0000256" key="1">
    <source>
        <dbReference type="ARBA" id="ARBA00004496"/>
    </source>
</evidence>
<organism evidence="12 13">
    <name type="scientific">Streptomyces tateyamensis</name>
    <dbReference type="NCBI Taxonomy" id="565073"/>
    <lineage>
        <taxon>Bacteria</taxon>
        <taxon>Bacillati</taxon>
        <taxon>Actinomycetota</taxon>
        <taxon>Actinomycetes</taxon>
        <taxon>Kitasatosporales</taxon>
        <taxon>Streptomycetaceae</taxon>
        <taxon>Streptomyces</taxon>
    </lineage>
</organism>
<dbReference type="GO" id="GO:0006433">
    <property type="term" value="P:prolyl-tRNA aminoacylation"/>
    <property type="evidence" value="ECO:0007669"/>
    <property type="project" value="UniProtKB-UniRule"/>
</dbReference>
<dbReference type="InterPro" id="IPR002316">
    <property type="entry name" value="Pro-tRNA-ligase_IIa"/>
</dbReference>
<dbReference type="InterPro" id="IPR004500">
    <property type="entry name" value="Pro-tRNA-synth_IIa_bac-type"/>
</dbReference>
<evidence type="ECO:0000313" key="12">
    <source>
        <dbReference type="EMBL" id="PYC80529.1"/>
    </source>
</evidence>
<dbReference type="HAMAP" id="MF_01569">
    <property type="entry name" value="Pro_tRNA_synth_type1"/>
    <property type="match status" value="1"/>
</dbReference>
<evidence type="ECO:0000256" key="3">
    <source>
        <dbReference type="ARBA" id="ARBA00022490"/>
    </source>
</evidence>
<keyword evidence="4 10" id="KW-0436">Ligase</keyword>
<dbReference type="PANTHER" id="PTHR42753">
    <property type="entry name" value="MITOCHONDRIAL RIBOSOME PROTEIN L39/PROLYL-TRNA LIGASE FAMILY MEMBER"/>
    <property type="match status" value="1"/>
</dbReference>
<evidence type="ECO:0000256" key="6">
    <source>
        <dbReference type="ARBA" id="ARBA00022840"/>
    </source>
</evidence>
<dbReference type="Proteomes" id="UP000248039">
    <property type="component" value="Unassembled WGS sequence"/>
</dbReference>
<dbReference type="EC" id="6.1.1.15" evidence="10"/>
<dbReference type="NCBIfam" id="NF006625">
    <property type="entry name" value="PRK09194.1"/>
    <property type="match status" value="1"/>
</dbReference>
<dbReference type="Gene3D" id="3.40.50.800">
    <property type="entry name" value="Anticodon-binding domain"/>
    <property type="match status" value="1"/>
</dbReference>
<evidence type="ECO:0000256" key="7">
    <source>
        <dbReference type="ARBA" id="ARBA00022917"/>
    </source>
</evidence>
<accession>A0A2V4NF35</accession>
<dbReference type="InterPro" id="IPR002314">
    <property type="entry name" value="aa-tRNA-synt_IIb"/>
</dbReference>
<protein>
    <recommendedName>
        <fullName evidence="10">Proline--tRNA ligase</fullName>
        <ecNumber evidence="10">6.1.1.15</ecNumber>
    </recommendedName>
    <alternativeName>
        <fullName evidence="10">Prolyl-tRNA synthetase</fullName>
        <shortName evidence="10">ProRS</shortName>
    </alternativeName>
</protein>
<dbReference type="NCBIfam" id="TIGR00409">
    <property type="entry name" value="proS_fam_II"/>
    <property type="match status" value="1"/>
</dbReference>
<evidence type="ECO:0000313" key="13">
    <source>
        <dbReference type="Proteomes" id="UP000248039"/>
    </source>
</evidence>
<dbReference type="SUPFAM" id="SSF55681">
    <property type="entry name" value="Class II aaRS and biotin synthetases"/>
    <property type="match status" value="1"/>
</dbReference>
<keyword evidence="6 10" id="KW-0067">ATP-binding</keyword>
<gene>
    <name evidence="10" type="primary">proS</name>
    <name evidence="12" type="ORF">C7C46_12625</name>
</gene>
<dbReference type="CDD" id="cd04334">
    <property type="entry name" value="ProRS-INS"/>
    <property type="match status" value="1"/>
</dbReference>
<dbReference type="Pfam" id="PF00587">
    <property type="entry name" value="tRNA-synt_2b"/>
    <property type="match status" value="1"/>
</dbReference>
<reference evidence="12 13" key="1">
    <citation type="submission" date="2018-03" db="EMBL/GenBank/DDBJ databases">
        <title>Bioinformatic expansion and discovery of thiopeptide antibiotics.</title>
        <authorList>
            <person name="Schwalen C.J."/>
            <person name="Hudson G.A."/>
            <person name="Mitchell D.A."/>
        </authorList>
    </citation>
    <scope>NUCLEOTIDE SEQUENCE [LARGE SCALE GENOMIC DNA]</scope>
    <source>
        <strain evidence="12 13">ATCC 21389</strain>
    </source>
</reference>
<dbReference type="GO" id="GO:0004827">
    <property type="term" value="F:proline-tRNA ligase activity"/>
    <property type="evidence" value="ECO:0007669"/>
    <property type="project" value="UniProtKB-UniRule"/>
</dbReference>
<dbReference type="InterPro" id="IPR023717">
    <property type="entry name" value="Pro-tRNA-Synthase_IIa_type1"/>
</dbReference>
<comment type="domain">
    <text evidence="10">Consists of three domains: the N-terminal catalytic domain, the editing domain and the C-terminal anticodon-binding domain.</text>
</comment>
<dbReference type="OrthoDB" id="9809052at2"/>
<keyword evidence="3 10" id="KW-0963">Cytoplasm</keyword>
<feature type="domain" description="Aminoacyl-transfer RNA synthetases class-II family profile" evidence="11">
    <location>
        <begin position="33"/>
        <end position="463"/>
    </location>
</feature>
<dbReference type="InterPro" id="IPR004154">
    <property type="entry name" value="Anticodon-bd"/>
</dbReference>
<dbReference type="GO" id="GO:0005524">
    <property type="term" value="F:ATP binding"/>
    <property type="evidence" value="ECO:0007669"/>
    <property type="project" value="UniProtKB-UniRule"/>
</dbReference>
<dbReference type="PRINTS" id="PR01046">
    <property type="entry name" value="TRNASYNTHPRO"/>
</dbReference>
<dbReference type="GO" id="GO:0002161">
    <property type="term" value="F:aminoacyl-tRNA deacylase activity"/>
    <property type="evidence" value="ECO:0007669"/>
    <property type="project" value="InterPro"/>
</dbReference>
<sequence>MRWSQLYVPTLREDPADADAVSHRLLVRGGFVRQLMAGHYSLLPLAVRVRSKIVEIIREEMTAIGAQEFVLPAMHPAEIWQRSGRWEVMGEEMFRLKDRKGADMALGMTHEEIFTVLAQELRSYRDLPQIWYQFQTKFRDEARPKSGLLRVREFTMKDSYSFDLAQEGLDRSFDLHKAAYERIFARLGLPAIAVQASSGSMGGSASVEFMSPSEAGEDLVVRCPSCRYAANTEKATSALAAVADGPGLDAPERFDTPDARTIDELTRLHGVPADRQIKTLVLVVDSRLTLVVLRGDHTLVEQKLLDALAATAVRPATAEEIQAALGASPGSLGAVGVTGLPILADEALRGRTDMTTGANTDGVHLRGLSVERDIAVQHWADLREVVSGEPCPQCGTALEVVVTIEVGHIFKLGRKYTEALGVTVAGPDGDRVTPIMGSYGIGVERALATIVETHHDEKGIVWPAAVAPFEVAVVMLSTTDETVTEAAESLYRQLRAERVDVLLDDRDERPGVKFRDVELIGIPYRITVGARGLAEGTVELTTRATGETQLVPVGEAVEHLRKRRETRMSADG</sequence>
<dbReference type="GO" id="GO:0005829">
    <property type="term" value="C:cytosol"/>
    <property type="evidence" value="ECO:0007669"/>
    <property type="project" value="TreeGrafter"/>
</dbReference>
<dbReference type="SUPFAM" id="SSF52954">
    <property type="entry name" value="Class II aaRS ABD-related"/>
    <property type="match status" value="1"/>
</dbReference>
<dbReference type="Gene3D" id="3.90.960.10">
    <property type="entry name" value="YbaK/aminoacyl-tRNA synthetase-associated domain"/>
    <property type="match status" value="1"/>
</dbReference>
<keyword evidence="5 10" id="KW-0547">Nucleotide-binding</keyword>
<dbReference type="InterPro" id="IPR044140">
    <property type="entry name" value="ProRS_anticodon_short"/>
</dbReference>
<name>A0A2V4NF35_9ACTN</name>
<dbReference type="InterPro" id="IPR045864">
    <property type="entry name" value="aa-tRNA-synth_II/BPL/LPL"/>
</dbReference>
<keyword evidence="7 10" id="KW-0648">Protein biosynthesis</keyword>
<dbReference type="CDD" id="cd00861">
    <property type="entry name" value="ProRS_anticodon_short"/>
    <property type="match status" value="1"/>
</dbReference>
<dbReference type="EMBL" id="PYBW01000039">
    <property type="protein sequence ID" value="PYC80529.1"/>
    <property type="molecule type" value="Genomic_DNA"/>
</dbReference>
<dbReference type="InterPro" id="IPR050062">
    <property type="entry name" value="Pro-tRNA_synthetase"/>
</dbReference>
<dbReference type="SUPFAM" id="SSF55826">
    <property type="entry name" value="YbaK/ProRS associated domain"/>
    <property type="match status" value="1"/>
</dbReference>
<dbReference type="Gene3D" id="3.30.930.10">
    <property type="entry name" value="Bira Bifunctional Protein, Domain 2"/>
    <property type="match status" value="2"/>
</dbReference>
<dbReference type="RefSeq" id="WP_110668851.1">
    <property type="nucleotide sequence ID" value="NZ_PYBW01000039.1"/>
</dbReference>